<evidence type="ECO:0000256" key="1">
    <source>
        <dbReference type="SAM" id="Coils"/>
    </source>
</evidence>
<sequence length="218" mass="23348">MDPSQDARDRILTAADSLYDQAGREVFPTVDAVRKAAKVNMNDASTVMKEWRRMQTRPAVVVQVPEAVQQVASTAVLALWQAAQDAANDALRAAQAGWEAERQEADALSQQMADAYEAQALELEAAMQQAVTAAATHQAAIDQVRTELVDLQQRASTAEARASELRTELDRAHLVAAEQRSAAGQAREDAATLRGRLAAFEGMATSPAPVKAPPGKGM</sequence>
<dbReference type="Proteomes" id="UP001430605">
    <property type="component" value="Unassembled WGS sequence"/>
</dbReference>
<dbReference type="InterPro" id="IPR021104">
    <property type="entry name" value="KfrA_DNA-bd_N"/>
</dbReference>
<evidence type="ECO:0000313" key="4">
    <source>
        <dbReference type="Proteomes" id="UP001430605"/>
    </source>
</evidence>
<proteinExistence type="predicted"/>
<dbReference type="Pfam" id="PF11740">
    <property type="entry name" value="KfrA_N"/>
    <property type="match status" value="1"/>
</dbReference>
<dbReference type="GO" id="GO:0003677">
    <property type="term" value="F:DNA binding"/>
    <property type="evidence" value="ECO:0007669"/>
    <property type="project" value="UniProtKB-KW"/>
</dbReference>
<name>A0ABS8LJ52_XANEU</name>
<reference evidence="3" key="1">
    <citation type="submission" date="2021-11" db="EMBL/GenBank/DDBJ databases">
        <title>Genome resources and taxonomic validation of 89 Xanthomonas strains.</title>
        <authorList>
            <person name="Tambong J.T."/>
        </authorList>
    </citation>
    <scope>NUCLEOTIDE SEQUENCE</scope>
    <source>
        <strain evidence="3">Xv 72</strain>
    </source>
</reference>
<dbReference type="RefSeq" id="WP_046934749.1">
    <property type="nucleotide sequence ID" value="NZ_JAJIUE010000001.1"/>
</dbReference>
<comment type="caution">
    <text evidence="3">The sequence shown here is derived from an EMBL/GenBank/DDBJ whole genome shotgun (WGS) entry which is preliminary data.</text>
</comment>
<protein>
    <submittedName>
        <fullName evidence="3">DNA-binding protein</fullName>
    </submittedName>
</protein>
<evidence type="ECO:0000259" key="2">
    <source>
        <dbReference type="Pfam" id="PF11740"/>
    </source>
</evidence>
<feature type="domain" description="KfrA N-terminal DNA-binding" evidence="2">
    <location>
        <begin position="8"/>
        <end position="119"/>
    </location>
</feature>
<dbReference type="EMBL" id="JAJIUS010000029">
    <property type="protein sequence ID" value="MCC8634371.1"/>
    <property type="molecule type" value="Genomic_DNA"/>
</dbReference>
<feature type="coiled-coil region" evidence="1">
    <location>
        <begin position="113"/>
        <end position="168"/>
    </location>
</feature>
<accession>A0ABS8LJ52</accession>
<keyword evidence="1" id="KW-0175">Coiled coil</keyword>
<evidence type="ECO:0000313" key="3">
    <source>
        <dbReference type="EMBL" id="MCC8634371.1"/>
    </source>
</evidence>
<organism evidence="3 4">
    <name type="scientific">Xanthomonas euvesicatoria pv. euvesicatoria</name>
    <dbReference type="NCBI Taxonomy" id="2753541"/>
    <lineage>
        <taxon>Bacteria</taxon>
        <taxon>Pseudomonadati</taxon>
        <taxon>Pseudomonadota</taxon>
        <taxon>Gammaproteobacteria</taxon>
        <taxon>Lysobacterales</taxon>
        <taxon>Lysobacteraceae</taxon>
        <taxon>Xanthomonas</taxon>
    </lineage>
</organism>
<keyword evidence="4" id="KW-1185">Reference proteome</keyword>
<gene>
    <name evidence="3" type="ORF">LN463_05040</name>
</gene>
<keyword evidence="3" id="KW-0238">DNA-binding</keyword>